<keyword evidence="1" id="KW-0812">Transmembrane</keyword>
<reference evidence="3 4" key="1">
    <citation type="submission" date="2024-05" db="EMBL/GenBank/DDBJ databases">
        <title>Genetic variation in Jamaican populations of the coffee berry borer (Hypothenemus hampei).</title>
        <authorList>
            <person name="Errbii M."/>
            <person name="Myrie A."/>
        </authorList>
    </citation>
    <scope>NUCLEOTIDE SEQUENCE [LARGE SCALE GENOMIC DNA]</scope>
    <source>
        <strain evidence="3">JA-Hopewell-2020-01-JO</strain>
        <tissue evidence="3">Whole body</tissue>
    </source>
</reference>
<evidence type="ECO:0000313" key="4">
    <source>
        <dbReference type="Proteomes" id="UP001566132"/>
    </source>
</evidence>
<dbReference type="AlphaFoldDB" id="A0ABD1DZ08"/>
<gene>
    <name evidence="3" type="ORF">ABEB36_015799</name>
</gene>
<dbReference type="Gene3D" id="2.60.40.10">
    <property type="entry name" value="Immunoglobulins"/>
    <property type="match status" value="1"/>
</dbReference>
<dbReference type="PROSITE" id="PS50835">
    <property type="entry name" value="IG_LIKE"/>
    <property type="match status" value="1"/>
</dbReference>
<dbReference type="Proteomes" id="UP001566132">
    <property type="component" value="Unassembled WGS sequence"/>
</dbReference>
<feature type="domain" description="Ig-like" evidence="2">
    <location>
        <begin position="1"/>
        <end position="91"/>
    </location>
</feature>
<keyword evidence="4" id="KW-1185">Reference proteome</keyword>
<evidence type="ECO:0000313" key="3">
    <source>
        <dbReference type="EMBL" id="KAL1487529.1"/>
    </source>
</evidence>
<protein>
    <recommendedName>
        <fullName evidence="2">Ig-like domain-containing protein</fullName>
    </recommendedName>
</protein>
<dbReference type="PANTHER" id="PTHR21261:SF15">
    <property type="entry name" value="BEATEN PATH IIIA, ISOFORM D-RELATED"/>
    <property type="match status" value="1"/>
</dbReference>
<keyword evidence="1" id="KW-1133">Transmembrane helix</keyword>
<evidence type="ECO:0000259" key="2">
    <source>
        <dbReference type="PROSITE" id="PS50835"/>
    </source>
</evidence>
<dbReference type="EMBL" id="JBDJPC010000036">
    <property type="protein sequence ID" value="KAL1487529.1"/>
    <property type="molecule type" value="Genomic_DNA"/>
</dbReference>
<sequence length="156" mass="17635">MSVNLETRIPSFVTKNSRLNLDCFYNLENTTSFLITWYKDNNPFYSFYSRNHLSKSFDVPGIHLDLLSSTHNSVVLTPINSSASGLYTCEVIRESPFFDILTDQSFMTVMELDLNKTDANPMMTSALITLAGTFAIIIVLLGILLRHAYPQALKCH</sequence>
<feature type="transmembrane region" description="Helical" evidence="1">
    <location>
        <begin position="122"/>
        <end position="145"/>
    </location>
</feature>
<dbReference type="InterPro" id="IPR036179">
    <property type="entry name" value="Ig-like_dom_sf"/>
</dbReference>
<dbReference type="InterPro" id="IPR007110">
    <property type="entry name" value="Ig-like_dom"/>
</dbReference>
<comment type="caution">
    <text evidence="3">The sequence shown here is derived from an EMBL/GenBank/DDBJ whole genome shotgun (WGS) entry which is preliminary data.</text>
</comment>
<keyword evidence="1" id="KW-0472">Membrane</keyword>
<accession>A0ABD1DZ08</accession>
<dbReference type="InterPro" id="IPR013783">
    <property type="entry name" value="Ig-like_fold"/>
</dbReference>
<proteinExistence type="predicted"/>
<dbReference type="SUPFAM" id="SSF48726">
    <property type="entry name" value="Immunoglobulin"/>
    <property type="match status" value="1"/>
</dbReference>
<dbReference type="PANTHER" id="PTHR21261">
    <property type="entry name" value="BEAT PROTEIN"/>
    <property type="match status" value="1"/>
</dbReference>
<evidence type="ECO:0000256" key="1">
    <source>
        <dbReference type="SAM" id="Phobius"/>
    </source>
</evidence>
<name>A0ABD1DZ08_HYPHA</name>
<organism evidence="3 4">
    <name type="scientific">Hypothenemus hampei</name>
    <name type="common">Coffee berry borer</name>
    <dbReference type="NCBI Taxonomy" id="57062"/>
    <lineage>
        <taxon>Eukaryota</taxon>
        <taxon>Metazoa</taxon>
        <taxon>Ecdysozoa</taxon>
        <taxon>Arthropoda</taxon>
        <taxon>Hexapoda</taxon>
        <taxon>Insecta</taxon>
        <taxon>Pterygota</taxon>
        <taxon>Neoptera</taxon>
        <taxon>Endopterygota</taxon>
        <taxon>Coleoptera</taxon>
        <taxon>Polyphaga</taxon>
        <taxon>Cucujiformia</taxon>
        <taxon>Curculionidae</taxon>
        <taxon>Scolytinae</taxon>
        <taxon>Hypothenemus</taxon>
    </lineage>
</organism>